<dbReference type="AlphaFoldDB" id="A0A836CKZ4"/>
<dbReference type="EMBL" id="JAFCMP010000038">
    <property type="protein sequence ID" value="KAG5190167.1"/>
    <property type="molecule type" value="Genomic_DNA"/>
</dbReference>
<evidence type="ECO:0000313" key="1">
    <source>
        <dbReference type="EMBL" id="KAG5190167.1"/>
    </source>
</evidence>
<protein>
    <submittedName>
        <fullName evidence="1">Uncharacterized protein</fullName>
    </submittedName>
</protein>
<evidence type="ECO:0000313" key="2">
    <source>
        <dbReference type="Proteomes" id="UP000664859"/>
    </source>
</evidence>
<name>A0A836CKZ4_9STRA</name>
<reference evidence="1" key="1">
    <citation type="submission" date="2021-02" db="EMBL/GenBank/DDBJ databases">
        <title>First Annotated Genome of the Yellow-green Alga Tribonema minus.</title>
        <authorList>
            <person name="Mahan K.M."/>
        </authorList>
    </citation>
    <scope>NUCLEOTIDE SEQUENCE</scope>
    <source>
        <strain evidence="1">UTEX B ZZ1240</strain>
    </source>
</reference>
<organism evidence="1 2">
    <name type="scientific">Tribonema minus</name>
    <dbReference type="NCBI Taxonomy" id="303371"/>
    <lineage>
        <taxon>Eukaryota</taxon>
        <taxon>Sar</taxon>
        <taxon>Stramenopiles</taxon>
        <taxon>Ochrophyta</taxon>
        <taxon>PX clade</taxon>
        <taxon>Xanthophyceae</taxon>
        <taxon>Tribonematales</taxon>
        <taxon>Tribonemataceae</taxon>
        <taxon>Tribonema</taxon>
    </lineage>
</organism>
<sequence>MPLRTGTSQQPQSHDCASAELIFSVSNAQRYNHLDEPAGAHWWKAHTPLTFTPAKPIALRGSCRSTAITPRHASNGRRMAARVSVTITPNPMLSSCAPRCAVRLPLPQQAARRAAPSVVELALGGVDGGVSWGLQGSGGVTDYLLVLNNDAALELFQSRDQLCVAHCRTARGARPRRCEWGGQLGLQCSGGVTDYCFSCTTTQRWSCSWTSRAVSAWRGIQLQGAAGGKRRVAWLCTKAAPWCR</sequence>
<gene>
    <name evidence="1" type="ORF">JKP88DRAFT_267017</name>
</gene>
<proteinExistence type="predicted"/>
<keyword evidence="2" id="KW-1185">Reference proteome</keyword>
<feature type="non-terminal residue" evidence="1">
    <location>
        <position position="1"/>
    </location>
</feature>
<accession>A0A836CKZ4</accession>
<comment type="caution">
    <text evidence="1">The sequence shown here is derived from an EMBL/GenBank/DDBJ whole genome shotgun (WGS) entry which is preliminary data.</text>
</comment>
<dbReference type="Proteomes" id="UP000664859">
    <property type="component" value="Unassembled WGS sequence"/>
</dbReference>